<sequence length="130" mass="15414">MPNCYENMCCLADESEDLIADYNFDAIKSIRRYTRNYRNKDPMDAVFFEEYIETKKVIYRAQIFKRFGKILRACLRRGCNDTNCALHYPNGANPYFMLIKKKKMDKENGLNFGVFLRLTDKTVTCLELIY</sequence>
<accession>A0AAV4QBJ7</accession>
<organism evidence="1 2">
    <name type="scientific">Caerostris darwini</name>
    <dbReference type="NCBI Taxonomy" id="1538125"/>
    <lineage>
        <taxon>Eukaryota</taxon>
        <taxon>Metazoa</taxon>
        <taxon>Ecdysozoa</taxon>
        <taxon>Arthropoda</taxon>
        <taxon>Chelicerata</taxon>
        <taxon>Arachnida</taxon>
        <taxon>Araneae</taxon>
        <taxon>Araneomorphae</taxon>
        <taxon>Entelegynae</taxon>
        <taxon>Araneoidea</taxon>
        <taxon>Araneidae</taxon>
        <taxon>Caerostris</taxon>
    </lineage>
</organism>
<proteinExistence type="predicted"/>
<comment type="caution">
    <text evidence="1">The sequence shown here is derived from an EMBL/GenBank/DDBJ whole genome shotgun (WGS) entry which is preliminary data.</text>
</comment>
<gene>
    <name evidence="1" type="ORF">CDAR_65331</name>
</gene>
<evidence type="ECO:0000313" key="1">
    <source>
        <dbReference type="EMBL" id="GIY06769.1"/>
    </source>
</evidence>
<dbReference type="Proteomes" id="UP001054837">
    <property type="component" value="Unassembled WGS sequence"/>
</dbReference>
<dbReference type="AlphaFoldDB" id="A0AAV4QBJ7"/>
<evidence type="ECO:0000313" key="2">
    <source>
        <dbReference type="Proteomes" id="UP001054837"/>
    </source>
</evidence>
<keyword evidence="2" id="KW-1185">Reference proteome</keyword>
<reference evidence="1 2" key="1">
    <citation type="submission" date="2021-06" db="EMBL/GenBank/DDBJ databases">
        <title>Caerostris darwini draft genome.</title>
        <authorList>
            <person name="Kono N."/>
            <person name="Arakawa K."/>
        </authorList>
    </citation>
    <scope>NUCLEOTIDE SEQUENCE [LARGE SCALE GENOMIC DNA]</scope>
</reference>
<dbReference type="EMBL" id="BPLQ01004257">
    <property type="protein sequence ID" value="GIY06769.1"/>
    <property type="molecule type" value="Genomic_DNA"/>
</dbReference>
<name>A0AAV4QBJ7_9ARAC</name>
<protein>
    <submittedName>
        <fullName evidence="1">Uncharacterized protein</fullName>
    </submittedName>
</protein>